<feature type="binding site" evidence="14">
    <location>
        <position position="306"/>
    </location>
    <ligand>
        <name>ATP</name>
        <dbReference type="ChEBI" id="CHEBI:30616"/>
        <label>1</label>
    </ligand>
</feature>
<feature type="binding site" evidence="14">
    <location>
        <position position="762"/>
    </location>
    <ligand>
        <name>ATP</name>
        <dbReference type="ChEBI" id="CHEBI:30616"/>
        <label>2</label>
    </ligand>
</feature>
<evidence type="ECO:0000256" key="3">
    <source>
        <dbReference type="ARBA" id="ARBA00022571"/>
    </source>
</evidence>
<feature type="binding site" evidence="14">
    <location>
        <position position="306"/>
    </location>
    <ligand>
        <name>Mg(2+)</name>
        <dbReference type="ChEBI" id="CHEBI:18420"/>
        <label>1</label>
    </ligand>
</feature>
<comment type="caution">
    <text evidence="14">Lacks conserved residue(s) required for the propagation of feature annotation.</text>
</comment>
<evidence type="ECO:0000313" key="17">
    <source>
        <dbReference type="EMBL" id="UXH76447.1"/>
    </source>
</evidence>
<dbReference type="InterPro" id="IPR011607">
    <property type="entry name" value="MGS-like_dom"/>
</dbReference>
<feature type="domain" description="ATP-grasp" evidence="15">
    <location>
        <begin position="133"/>
        <end position="335"/>
    </location>
</feature>
<feature type="binding site" evidence="14">
    <location>
        <position position="306"/>
    </location>
    <ligand>
        <name>Mg(2+)</name>
        <dbReference type="ChEBI" id="CHEBI:18420"/>
        <label>2</label>
    </ligand>
</feature>
<keyword evidence="8 14" id="KW-0547">Nucleotide-binding</keyword>
<keyword evidence="11 14" id="KW-0665">Pyrimidine biosynthesis</keyword>
<dbReference type="GO" id="GO:0004088">
    <property type="term" value="F:carbamoyl-phosphate synthase (glutamine-hydrolyzing) activity"/>
    <property type="evidence" value="ECO:0007669"/>
    <property type="project" value="UniProtKB-EC"/>
</dbReference>
<feature type="binding site" evidence="14">
    <location>
        <position position="830"/>
    </location>
    <ligand>
        <name>Mn(2+)</name>
        <dbReference type="ChEBI" id="CHEBI:29035"/>
        <label>3</label>
    </ligand>
</feature>
<dbReference type="Pfam" id="PF02787">
    <property type="entry name" value="CPSase_L_D3"/>
    <property type="match status" value="1"/>
</dbReference>
<dbReference type="Gene3D" id="3.40.50.20">
    <property type="match status" value="2"/>
</dbReference>
<comment type="similarity">
    <text evidence="2 14">Belongs to the CarB family.</text>
</comment>
<reference evidence="17" key="1">
    <citation type="submission" date="2022-10" db="EMBL/GenBank/DDBJ databases">
        <title>Characterization and whole genome sequencing of a new Roseateles species, isolated from fresh water.</title>
        <authorList>
            <person name="Guliayeva D.Y."/>
            <person name="Akhremchuk A.E."/>
            <person name="Sikolenko M.A."/>
            <person name="Valentovich L.N."/>
            <person name="Sidarenka A.V."/>
        </authorList>
    </citation>
    <scope>NUCLEOTIDE SEQUENCE</scope>
    <source>
        <strain evidence="17">BIM B-1768</strain>
    </source>
</reference>
<dbReference type="EC" id="6.3.5.5" evidence="14"/>
<dbReference type="Gene3D" id="1.10.1030.10">
    <property type="entry name" value="Carbamoyl-phosphate synthetase, large subunit oligomerisation domain"/>
    <property type="match status" value="1"/>
</dbReference>
<dbReference type="Pfam" id="PF25596">
    <property type="entry name" value="CPSase_L_D1"/>
    <property type="match status" value="2"/>
</dbReference>
<name>A0ABY6AUC2_9BURK</name>
<feature type="binding site" evidence="14">
    <location>
        <position position="852"/>
    </location>
    <ligand>
        <name>Mn(2+)</name>
        <dbReference type="ChEBI" id="CHEBI:29035"/>
        <label>4</label>
    </ligand>
</feature>
<feature type="binding site" evidence="14">
    <location>
        <position position="852"/>
    </location>
    <ligand>
        <name>Mg(2+)</name>
        <dbReference type="ChEBI" id="CHEBI:18420"/>
        <label>4</label>
    </ligand>
</feature>
<gene>
    <name evidence="14 17" type="primary">carB</name>
    <name evidence="17" type="ORF">N4261_15440</name>
</gene>
<feature type="binding site" evidence="14">
    <location>
        <position position="755"/>
    </location>
    <ligand>
        <name>ATP</name>
        <dbReference type="ChEBI" id="CHEBI:30616"/>
        <label>2</label>
    </ligand>
</feature>
<feature type="domain" description="ATP-grasp" evidence="15">
    <location>
        <begin position="680"/>
        <end position="879"/>
    </location>
</feature>
<feature type="binding site" evidence="14">
    <location>
        <position position="215"/>
    </location>
    <ligand>
        <name>ATP</name>
        <dbReference type="ChEBI" id="CHEBI:30616"/>
        <label>1</label>
    </ligand>
</feature>
<dbReference type="SUPFAM" id="SSF48108">
    <property type="entry name" value="Carbamoyl phosphate synthetase, large subunit connection domain"/>
    <property type="match status" value="1"/>
</dbReference>
<keyword evidence="12" id="KW-0464">Manganese</keyword>
<dbReference type="InterPro" id="IPR036897">
    <property type="entry name" value="CarbamoylP_synth_lsu_oligo_sf"/>
</dbReference>
<feature type="binding site" evidence="14">
    <location>
        <position position="129"/>
    </location>
    <ligand>
        <name>ATP</name>
        <dbReference type="ChEBI" id="CHEBI:30616"/>
        <label>1</label>
    </ligand>
</feature>
<dbReference type="Pfam" id="PF02786">
    <property type="entry name" value="CPSase_L_D2"/>
    <property type="match status" value="2"/>
</dbReference>
<feature type="binding site" evidence="14">
    <location>
        <position position="850"/>
    </location>
    <ligand>
        <name>ATP</name>
        <dbReference type="ChEBI" id="CHEBI:30616"/>
        <label>2</label>
    </ligand>
</feature>
<accession>A0ABY6AUC2</accession>
<dbReference type="InterPro" id="IPR006275">
    <property type="entry name" value="CPSase_lsu"/>
</dbReference>
<dbReference type="CDD" id="cd01424">
    <property type="entry name" value="MGS_CPS_II"/>
    <property type="match status" value="1"/>
</dbReference>
<dbReference type="Gene3D" id="3.30.1490.20">
    <property type="entry name" value="ATP-grasp fold, A domain"/>
    <property type="match status" value="1"/>
</dbReference>
<organism evidence="17 18">
    <name type="scientific">Roseateles amylovorans</name>
    <dbReference type="NCBI Taxonomy" id="2978473"/>
    <lineage>
        <taxon>Bacteria</taxon>
        <taxon>Pseudomonadati</taxon>
        <taxon>Pseudomonadota</taxon>
        <taxon>Betaproteobacteria</taxon>
        <taxon>Burkholderiales</taxon>
        <taxon>Sphaerotilaceae</taxon>
        <taxon>Roseateles</taxon>
    </lineage>
</organism>
<evidence type="ECO:0000256" key="13">
    <source>
        <dbReference type="ARBA" id="ARBA00047359"/>
    </source>
</evidence>
<dbReference type="PROSITE" id="PS51257">
    <property type="entry name" value="PROKAR_LIPOPROTEIN"/>
    <property type="match status" value="1"/>
</dbReference>
<dbReference type="HAMAP" id="MF_01210_B">
    <property type="entry name" value="CPSase_L_chain_B"/>
    <property type="match status" value="1"/>
</dbReference>
<comment type="domain">
    <text evidence="14">The large subunit is composed of 2 ATP-grasp domains that are involved in binding the 2 ATP molecules needed for carbamoyl phosphate synthesis. The N-terminal ATP-grasp domain (referred to as the carboxyphosphate synthetic component) catalyzes the ATP-dependent phosphorylation of hydrogencarbonate to carboxyphosphate and the subsequent nucleophilic attack by ammonia to form a carbamate intermediate. The C-terminal ATP-grasp domain (referred to as the carbamoyl phosphate synthetic component) then catalyzes the phosphorylation of carbamate with the second ATP to form the end product carbamoyl phosphate. The reactive and unstable enzyme intermediates are sequentially channeled from one active site to the next through the interior of the protein over a distance of at least 96 A.</text>
</comment>
<feature type="binding site" evidence="14">
    <location>
        <position position="222"/>
    </location>
    <ligand>
        <name>ATP</name>
        <dbReference type="ChEBI" id="CHEBI:30616"/>
        <label>1</label>
    </ligand>
</feature>
<feature type="binding site" evidence="14">
    <location>
        <position position="248"/>
    </location>
    <ligand>
        <name>ATP</name>
        <dbReference type="ChEBI" id="CHEBI:30616"/>
        <label>1</label>
    </ligand>
</feature>
<evidence type="ECO:0000256" key="5">
    <source>
        <dbReference type="ARBA" id="ARBA00022605"/>
    </source>
</evidence>
<dbReference type="InterPro" id="IPR013815">
    <property type="entry name" value="ATP_grasp_subdomain_1"/>
</dbReference>
<evidence type="ECO:0000313" key="18">
    <source>
        <dbReference type="Proteomes" id="UP001064933"/>
    </source>
</evidence>
<comment type="catalytic activity">
    <reaction evidence="14">
        <text>hydrogencarbonate + L-glutamine + 2 ATP + H2O = carbamoyl phosphate + L-glutamate + 2 ADP + phosphate + 2 H(+)</text>
        <dbReference type="Rhea" id="RHEA:18633"/>
        <dbReference type="ChEBI" id="CHEBI:15377"/>
        <dbReference type="ChEBI" id="CHEBI:15378"/>
        <dbReference type="ChEBI" id="CHEBI:17544"/>
        <dbReference type="ChEBI" id="CHEBI:29985"/>
        <dbReference type="ChEBI" id="CHEBI:30616"/>
        <dbReference type="ChEBI" id="CHEBI:43474"/>
        <dbReference type="ChEBI" id="CHEBI:58228"/>
        <dbReference type="ChEBI" id="CHEBI:58359"/>
        <dbReference type="ChEBI" id="CHEBI:456216"/>
        <dbReference type="EC" id="6.3.5.5"/>
    </reaction>
</comment>
<dbReference type="InterPro" id="IPR005480">
    <property type="entry name" value="CPSase_lsu_oligo"/>
</dbReference>
<dbReference type="PANTHER" id="PTHR11405">
    <property type="entry name" value="CARBAMOYLTRANSFERASE FAMILY MEMBER"/>
    <property type="match status" value="1"/>
</dbReference>
<protein>
    <recommendedName>
        <fullName evidence="14">Carbamoyl phosphate synthase large chain</fullName>
        <ecNumber evidence="14">6.3.4.16</ecNumber>
        <ecNumber evidence="14">6.3.5.5</ecNumber>
    </recommendedName>
    <alternativeName>
        <fullName evidence="14">Carbamoyl phosphate synthetase ammonia chain</fullName>
    </alternativeName>
</protein>
<feature type="binding site" evidence="14">
    <location>
        <position position="789"/>
    </location>
    <ligand>
        <name>ATP</name>
        <dbReference type="ChEBI" id="CHEBI:30616"/>
        <label>2</label>
    </ligand>
</feature>
<evidence type="ECO:0000256" key="4">
    <source>
        <dbReference type="ARBA" id="ARBA00022598"/>
    </source>
</evidence>
<feature type="binding site" evidence="14">
    <location>
        <position position="182"/>
    </location>
    <ligand>
        <name>ATP</name>
        <dbReference type="ChEBI" id="CHEBI:30616"/>
        <label>1</label>
    </ligand>
</feature>
<keyword evidence="4 14" id="KW-0436">Ligase</keyword>
<feature type="binding site" evidence="14">
    <location>
        <position position="850"/>
    </location>
    <ligand>
        <name>Mn(2+)</name>
        <dbReference type="ChEBI" id="CHEBI:29035"/>
        <label>4</label>
    </ligand>
</feature>
<dbReference type="SMART" id="SM01096">
    <property type="entry name" value="CPSase_L_D3"/>
    <property type="match status" value="1"/>
</dbReference>
<feature type="binding site" evidence="14">
    <location>
        <position position="787"/>
    </location>
    <ligand>
        <name>ATP</name>
        <dbReference type="ChEBI" id="CHEBI:30616"/>
        <label>2</label>
    </ligand>
</feature>
<feature type="binding site" evidence="14">
    <location>
        <position position="850"/>
    </location>
    <ligand>
        <name>Mg(2+)</name>
        <dbReference type="ChEBI" id="CHEBI:18420"/>
        <label>4</label>
    </ligand>
</feature>
<comment type="subunit">
    <text evidence="14">Composed of two chains; the small (or glutamine) chain promotes the hydrolysis of glutamine to ammonia, which is used by the large (or ammonia) chain to synthesize carbamoyl phosphate. Tetramer of heterodimers (alpha,beta)4.</text>
</comment>
<evidence type="ECO:0000256" key="2">
    <source>
        <dbReference type="ARBA" id="ARBA00009799"/>
    </source>
</evidence>
<evidence type="ECO:0000259" key="15">
    <source>
        <dbReference type="PROSITE" id="PS50975"/>
    </source>
</evidence>
<evidence type="ECO:0000256" key="6">
    <source>
        <dbReference type="ARBA" id="ARBA00022723"/>
    </source>
</evidence>
<evidence type="ECO:0000256" key="14">
    <source>
        <dbReference type="HAMAP-Rule" id="MF_01210"/>
    </source>
</evidence>
<feature type="binding site" evidence="14">
    <location>
        <position position="850"/>
    </location>
    <ligand>
        <name>Mn(2+)</name>
        <dbReference type="ChEBI" id="CHEBI:29035"/>
        <label>3</label>
    </ligand>
</feature>
<dbReference type="Proteomes" id="UP001064933">
    <property type="component" value="Chromosome"/>
</dbReference>
<feature type="binding site" evidence="14">
    <location>
        <position position="850"/>
    </location>
    <ligand>
        <name>Mg(2+)</name>
        <dbReference type="ChEBI" id="CHEBI:18420"/>
        <label>3</label>
    </ligand>
</feature>
<dbReference type="HAMAP" id="MF_01210_A">
    <property type="entry name" value="CPSase_L_chain_A"/>
    <property type="match status" value="1"/>
</dbReference>
<feature type="binding site" evidence="14">
    <location>
        <position position="292"/>
    </location>
    <ligand>
        <name>ATP</name>
        <dbReference type="ChEBI" id="CHEBI:30616"/>
        <label>1</label>
    </ligand>
</feature>
<feature type="binding site" evidence="14">
    <location>
        <position position="790"/>
    </location>
    <ligand>
        <name>ATP</name>
        <dbReference type="ChEBI" id="CHEBI:30616"/>
        <label>2</label>
    </ligand>
</feature>
<feature type="region of interest" description="Carboxyphosphate synthetic domain" evidence="14">
    <location>
        <begin position="1"/>
        <end position="410"/>
    </location>
</feature>
<dbReference type="NCBIfam" id="TIGR01369">
    <property type="entry name" value="CPSaseII_lrg"/>
    <property type="match status" value="1"/>
</dbReference>
<dbReference type="PROSITE" id="PS50975">
    <property type="entry name" value="ATP_GRASP"/>
    <property type="match status" value="2"/>
</dbReference>
<dbReference type="InterPro" id="IPR011761">
    <property type="entry name" value="ATP-grasp"/>
</dbReference>
<feature type="binding site" evidence="14">
    <location>
        <position position="292"/>
    </location>
    <ligand>
        <name>Mn(2+)</name>
        <dbReference type="ChEBI" id="CHEBI:29035"/>
        <label>1</label>
    </ligand>
</feature>
<dbReference type="EC" id="6.3.4.16" evidence="14"/>
<comment type="pathway">
    <text evidence="14">Pyrimidine metabolism; UMP biosynthesis via de novo pathway; (S)-dihydroorotate from bicarbonate: step 1/3.</text>
</comment>
<dbReference type="InterPro" id="IPR005479">
    <property type="entry name" value="CPAse_ATP-bd"/>
</dbReference>
<dbReference type="EMBL" id="CP104562">
    <property type="protein sequence ID" value="UXH76447.1"/>
    <property type="molecule type" value="Genomic_DNA"/>
</dbReference>
<feature type="binding site" evidence="14">
    <location>
        <position position="830"/>
    </location>
    <ligand>
        <name>ATP</name>
        <dbReference type="ChEBI" id="CHEBI:30616"/>
        <label>2</label>
    </ligand>
</feature>
<dbReference type="PROSITE" id="PS00866">
    <property type="entry name" value="CPSASE_1"/>
    <property type="match status" value="2"/>
</dbReference>
<dbReference type="Gene3D" id="3.30.470.20">
    <property type="entry name" value="ATP-grasp fold, B domain"/>
    <property type="match status" value="2"/>
</dbReference>
<keyword evidence="10" id="KW-0460">Magnesium</keyword>
<dbReference type="SUPFAM" id="SSF52440">
    <property type="entry name" value="PreATP-grasp domain"/>
    <property type="match status" value="2"/>
</dbReference>
<dbReference type="InterPro" id="IPR005483">
    <property type="entry name" value="CPSase_dom"/>
</dbReference>
<proteinExistence type="inferred from homology"/>
<feature type="binding site" evidence="14">
    <location>
        <position position="249"/>
    </location>
    <ligand>
        <name>ATP</name>
        <dbReference type="ChEBI" id="CHEBI:30616"/>
        <label>1</label>
    </ligand>
</feature>
<dbReference type="PANTHER" id="PTHR11405:SF53">
    <property type="entry name" value="CARBAMOYL-PHOSPHATE SYNTHASE [AMMONIA], MITOCHONDRIAL"/>
    <property type="match status" value="1"/>
</dbReference>
<evidence type="ECO:0000256" key="11">
    <source>
        <dbReference type="ARBA" id="ARBA00022975"/>
    </source>
</evidence>
<feature type="binding site" evidence="14">
    <location>
        <position position="716"/>
    </location>
    <ligand>
        <name>ATP</name>
        <dbReference type="ChEBI" id="CHEBI:30616"/>
        <label>2</label>
    </ligand>
</feature>
<dbReference type="SUPFAM" id="SSF52335">
    <property type="entry name" value="Methylglyoxal synthase-like"/>
    <property type="match status" value="1"/>
</dbReference>
<keyword evidence="7 14" id="KW-0677">Repeat</keyword>
<feature type="domain" description="MGS-like" evidence="16">
    <location>
        <begin position="951"/>
        <end position="1088"/>
    </location>
</feature>
<feature type="region of interest" description="Allosteric domain" evidence="14">
    <location>
        <begin position="951"/>
        <end position="1088"/>
    </location>
</feature>
<dbReference type="NCBIfam" id="NF009455">
    <property type="entry name" value="PRK12815.1"/>
    <property type="match status" value="1"/>
</dbReference>
<dbReference type="InterPro" id="IPR016185">
    <property type="entry name" value="PreATP-grasp_dom_sf"/>
</dbReference>
<evidence type="ECO:0000256" key="12">
    <source>
        <dbReference type="ARBA" id="ARBA00023211"/>
    </source>
</evidence>
<keyword evidence="18" id="KW-1185">Reference proteome</keyword>
<feature type="binding site" evidence="14">
    <location>
        <position position="306"/>
    </location>
    <ligand>
        <name>Mn(2+)</name>
        <dbReference type="ChEBI" id="CHEBI:29035"/>
        <label>2</label>
    </ligand>
</feature>
<comment type="catalytic activity">
    <reaction evidence="13 14">
        <text>hydrogencarbonate + NH4(+) + 2 ATP = carbamoyl phosphate + 2 ADP + phosphate + 2 H(+)</text>
        <dbReference type="Rhea" id="RHEA:18029"/>
        <dbReference type="ChEBI" id="CHEBI:15378"/>
        <dbReference type="ChEBI" id="CHEBI:17544"/>
        <dbReference type="ChEBI" id="CHEBI:28938"/>
        <dbReference type="ChEBI" id="CHEBI:30616"/>
        <dbReference type="ChEBI" id="CHEBI:43474"/>
        <dbReference type="ChEBI" id="CHEBI:58228"/>
        <dbReference type="ChEBI" id="CHEBI:456216"/>
        <dbReference type="EC" id="6.3.4.16"/>
    </reaction>
</comment>
<evidence type="ECO:0000256" key="8">
    <source>
        <dbReference type="ARBA" id="ARBA00022741"/>
    </source>
</evidence>
<dbReference type="PRINTS" id="PR00098">
    <property type="entry name" value="CPSASE"/>
</dbReference>
<comment type="pathway">
    <text evidence="1 14">Amino-acid biosynthesis; L-arginine biosynthesis; carbamoyl phosphate from bicarbonate: step 1/1.</text>
</comment>
<dbReference type="RefSeq" id="WP_261756178.1">
    <property type="nucleotide sequence ID" value="NZ_CP104562.2"/>
</dbReference>
<evidence type="ECO:0000259" key="16">
    <source>
        <dbReference type="PROSITE" id="PS51855"/>
    </source>
</evidence>
<keyword evidence="9 14" id="KW-0067">ATP-binding</keyword>
<evidence type="ECO:0000256" key="9">
    <source>
        <dbReference type="ARBA" id="ARBA00022840"/>
    </source>
</evidence>
<feature type="binding site" evidence="14">
    <location>
        <position position="308"/>
    </location>
    <ligand>
        <name>Mn(2+)</name>
        <dbReference type="ChEBI" id="CHEBI:29035"/>
        <label>2</label>
    </ligand>
</feature>
<dbReference type="NCBIfam" id="NF003671">
    <property type="entry name" value="PRK05294.1"/>
    <property type="match status" value="1"/>
</dbReference>
<keyword evidence="3 14" id="KW-0055">Arginine biosynthesis</keyword>
<keyword evidence="6" id="KW-0479">Metal-binding</keyword>
<feature type="binding site" evidence="14">
    <location>
        <position position="830"/>
    </location>
    <ligand>
        <name>Mg(2+)</name>
        <dbReference type="ChEBI" id="CHEBI:18420"/>
        <label>3</label>
    </ligand>
</feature>
<dbReference type="InterPro" id="IPR036914">
    <property type="entry name" value="MGS-like_dom_sf"/>
</dbReference>
<feature type="binding site" evidence="14">
    <location>
        <position position="757"/>
    </location>
    <ligand>
        <name>ATP</name>
        <dbReference type="ChEBI" id="CHEBI:30616"/>
        <label>2</label>
    </ligand>
</feature>
<feature type="binding site" evidence="14">
    <location>
        <position position="183"/>
    </location>
    <ligand>
        <name>ATP</name>
        <dbReference type="ChEBI" id="CHEBI:30616"/>
        <label>1</label>
    </ligand>
</feature>
<feature type="binding site" evidence="14">
    <location>
        <position position="788"/>
    </location>
    <ligand>
        <name>ATP</name>
        <dbReference type="ChEBI" id="CHEBI:30616"/>
        <label>2</label>
    </ligand>
</feature>
<dbReference type="PROSITE" id="PS51855">
    <property type="entry name" value="MGS"/>
    <property type="match status" value="1"/>
</dbReference>
<comment type="cofactor">
    <cofactor evidence="14">
        <name>Mg(2+)</name>
        <dbReference type="ChEBI" id="CHEBI:18420"/>
    </cofactor>
    <cofactor evidence="14">
        <name>Mn(2+)</name>
        <dbReference type="ChEBI" id="CHEBI:29035"/>
    </cofactor>
    <text evidence="14">Binds 4 Mg(2+) or Mn(2+) ions per subunit.</text>
</comment>
<comment type="function">
    <text evidence="14">Large subunit of the glutamine-dependent carbamoyl phosphate synthetase (CPSase). CPSase catalyzes the formation of carbamoyl phosphate from the ammonia moiety of glutamine, carbonate, and phosphate donated by ATP, constituting the first step of 2 biosynthetic pathways, one leading to arginine and/or urea and the other to pyrimidine nucleotides. The large subunit (synthetase) binds the substrates ammonia (free or transferred from glutamine from the small subunit), hydrogencarbonate and ATP and carries out an ATP-coupled ligase reaction, activating hydrogencarbonate by forming carboxy phosphate which reacts with ammonia to form carbamoyl phosphate.</text>
</comment>
<feature type="binding site" evidence="14">
    <location>
        <position position="308"/>
    </location>
    <ligand>
        <name>Mg(2+)</name>
        <dbReference type="ChEBI" id="CHEBI:18420"/>
        <label>2</label>
    </ligand>
</feature>
<dbReference type="Pfam" id="PF02142">
    <property type="entry name" value="MGS"/>
    <property type="match status" value="1"/>
</dbReference>
<dbReference type="InterPro" id="IPR058047">
    <property type="entry name" value="CPSase_preATP-grasp"/>
</dbReference>
<dbReference type="SMART" id="SM00851">
    <property type="entry name" value="MGS"/>
    <property type="match status" value="1"/>
</dbReference>
<feature type="binding site" evidence="14">
    <location>
        <position position="292"/>
    </location>
    <ligand>
        <name>Mg(2+)</name>
        <dbReference type="ChEBI" id="CHEBI:18420"/>
        <label>1</label>
    </ligand>
</feature>
<dbReference type="InterPro" id="IPR033937">
    <property type="entry name" value="MGS_CPS_CarB"/>
</dbReference>
<evidence type="ECO:0000256" key="10">
    <source>
        <dbReference type="ARBA" id="ARBA00022842"/>
    </source>
</evidence>
<feature type="binding site" evidence="14">
    <location>
        <position position="217"/>
    </location>
    <ligand>
        <name>ATP</name>
        <dbReference type="ChEBI" id="CHEBI:30616"/>
        <label>1</label>
    </ligand>
</feature>
<dbReference type="PROSITE" id="PS00867">
    <property type="entry name" value="CPSASE_2"/>
    <property type="match status" value="2"/>
</dbReference>
<feature type="binding site" evidence="14">
    <location>
        <position position="306"/>
    </location>
    <ligand>
        <name>Mn(2+)</name>
        <dbReference type="ChEBI" id="CHEBI:29035"/>
        <label>1</label>
    </ligand>
</feature>
<dbReference type="Gene3D" id="3.40.50.1380">
    <property type="entry name" value="Methylglyoxal synthase-like domain"/>
    <property type="match status" value="1"/>
</dbReference>
<feature type="binding site" evidence="14">
    <location>
        <position position="176"/>
    </location>
    <ligand>
        <name>ATP</name>
        <dbReference type="ChEBI" id="CHEBI:30616"/>
        <label>1</label>
    </ligand>
</feature>
<dbReference type="SUPFAM" id="SSF56059">
    <property type="entry name" value="Glutathione synthetase ATP-binding domain-like"/>
    <property type="match status" value="2"/>
</dbReference>
<keyword evidence="5 14" id="KW-0028">Amino-acid biosynthesis</keyword>
<feature type="binding site" evidence="14">
    <location>
        <position position="250"/>
    </location>
    <ligand>
        <name>ATP</name>
        <dbReference type="ChEBI" id="CHEBI:30616"/>
        <label>1</label>
    </ligand>
</feature>
<sequence>MAKRSDIQSILIIGAGPIIIGQACEFDYSGAQACKALREEGYKVILVNSNPATIMTDPDTADVTYIEPITWQVVEKIIAKERPDAILPTMGGQTALNCALDLHKHGVLDKYKVEMIGANEKAIEKAEDRLKFKDAMTKIGLGSAKSGIAHSLEEAWSVQKRIQADIGGDGFPMVIRPSFTLGGTGGGIAYNPEEFEEICKRGLDLSPTNELLIEESLIGWKEYEMEVVRDKADNCIIVCSIENLDPMGIHTGDSITVAPAQTLTDKEYQLLRNASIAILREIGVDTGGSNVQFSINPVDGRMVVIEMNPRVSRSSALASKATGFPIAKIAAKLAVGYTLDELRNDITGGITPASFEPSIDYVVTKIPRFAFEKFPMADSRLTTQMKSVGEVMAMGRNFQESFQKALRGLETGIDGLSERSSDREEIIQEMGEPGPERILFLGDAFRIGMTLEEVFEETKVDPWFLAQIEQLVKIELSLKGRTLAGLSTDELRLLKKKGFSDKRLAKLLGTNQHEVRKTRHALNVRPVYKRVDTCAAEFATQTAYMYSTYDEECESNPTDKKKIMVLGGGPNRIGQGIEFDYCCVHAALAMREDGYETIMVNCNPETVSTDYDTSDRLYFEPVTLEDVLEIVAKEKPVGVIVQYGGQTPLKLALDLEANGVPIIGTTPDSIDIAEDRERFQKLLHELGLKQPPNRTARNEDQAVALANEIGYPLVVRPSYVLGGRAMEIVHGDKDLERYMREAVRVSEKSPVLLDRFLEDAVEVDVDCICDGADTMIGGIMEHIEAAGIHSGDSACSLPPYTLSQELQEELRRQTAAMAKALKVIGLMNVQFAIQGDVTKGLAENTVYVLEVNPRASRTVPFVSKATSQPLAKIAARCMAGVKLKDQKAAHGRPPVEIQPPYFSVKEAVFPFNKFPGVDPILSPEMRSTGEVMGAGRTFGEAMLKSQLGAGSRLPRQGNVLITVKNGDKVRAVQLARDLTELGFGVVATKGTAAAISEAGVPVRVVNKVKDGRPHIVDMIKGGDIQLVFTTVDETRTAIADSRHIRQAALANRVTYYTTLAGCEAAVEGMKHKDGLLVQSLQELHAELH</sequence>
<evidence type="ECO:0000256" key="7">
    <source>
        <dbReference type="ARBA" id="ARBA00022737"/>
    </source>
</evidence>
<evidence type="ECO:0000256" key="1">
    <source>
        <dbReference type="ARBA" id="ARBA00005077"/>
    </source>
</evidence>